<proteinExistence type="predicted"/>
<gene>
    <name evidence="1" type="ORF">Tci_919020</name>
</gene>
<dbReference type="AlphaFoldDB" id="A0A699WQQ8"/>
<protein>
    <submittedName>
        <fullName evidence="1">Uncharacterized protein</fullName>
    </submittedName>
</protein>
<evidence type="ECO:0000313" key="1">
    <source>
        <dbReference type="EMBL" id="GFD47051.1"/>
    </source>
</evidence>
<organism evidence="1">
    <name type="scientific">Tanacetum cinerariifolium</name>
    <name type="common">Dalmatian daisy</name>
    <name type="synonym">Chrysanthemum cinerariifolium</name>
    <dbReference type="NCBI Taxonomy" id="118510"/>
    <lineage>
        <taxon>Eukaryota</taxon>
        <taxon>Viridiplantae</taxon>
        <taxon>Streptophyta</taxon>
        <taxon>Embryophyta</taxon>
        <taxon>Tracheophyta</taxon>
        <taxon>Spermatophyta</taxon>
        <taxon>Magnoliopsida</taxon>
        <taxon>eudicotyledons</taxon>
        <taxon>Gunneridae</taxon>
        <taxon>Pentapetalae</taxon>
        <taxon>asterids</taxon>
        <taxon>campanulids</taxon>
        <taxon>Asterales</taxon>
        <taxon>Asteraceae</taxon>
        <taxon>Asteroideae</taxon>
        <taxon>Anthemideae</taxon>
        <taxon>Anthemidinae</taxon>
        <taxon>Tanacetum</taxon>
    </lineage>
</organism>
<feature type="non-terminal residue" evidence="1">
    <location>
        <position position="1"/>
    </location>
</feature>
<accession>A0A699WQQ8</accession>
<comment type="caution">
    <text evidence="1">The sequence shown here is derived from an EMBL/GenBank/DDBJ whole genome shotgun (WGS) entry which is preliminary data.</text>
</comment>
<reference evidence="1" key="1">
    <citation type="journal article" date="2019" name="Sci. Rep.">
        <title>Draft genome of Tanacetum cinerariifolium, the natural source of mosquito coil.</title>
        <authorList>
            <person name="Yamashiro T."/>
            <person name="Shiraishi A."/>
            <person name="Satake H."/>
            <person name="Nakayama K."/>
        </authorList>
    </citation>
    <scope>NUCLEOTIDE SEQUENCE</scope>
</reference>
<sequence length="74" mass="8009">VIPATEPVVAAVSTPVSAAKPKVLKEEEESLAQTKDAQATDVQLKVLQLKGFSISGDIMVTRRSLNLNLKHERI</sequence>
<name>A0A699WQQ8_TANCI</name>
<dbReference type="EMBL" id="BKCJ011690234">
    <property type="protein sequence ID" value="GFD47051.1"/>
    <property type="molecule type" value="Genomic_DNA"/>
</dbReference>